<feature type="non-terminal residue" evidence="4">
    <location>
        <position position="343"/>
    </location>
</feature>
<dbReference type="Gene3D" id="1.10.10.790">
    <property type="entry name" value="Surp module"/>
    <property type="match status" value="1"/>
</dbReference>
<feature type="coiled-coil region" evidence="1">
    <location>
        <begin position="31"/>
        <end position="60"/>
    </location>
</feature>
<evidence type="ECO:0000313" key="4">
    <source>
        <dbReference type="EMBL" id="AEQ17042.1"/>
    </source>
</evidence>
<organism evidence="4">
    <name type="scientific">Pipa carvalhoi</name>
    <name type="common">Carvalho's Surinam toad</name>
    <dbReference type="NCBI Taxonomy" id="191480"/>
    <lineage>
        <taxon>Eukaryota</taxon>
        <taxon>Metazoa</taxon>
        <taxon>Chordata</taxon>
        <taxon>Craniata</taxon>
        <taxon>Vertebrata</taxon>
        <taxon>Euteleostomi</taxon>
        <taxon>Amphibia</taxon>
        <taxon>Batrachia</taxon>
        <taxon>Anura</taxon>
        <taxon>Pipoidea</taxon>
        <taxon>Pipidae</taxon>
        <taxon>Pipinae</taxon>
        <taxon>Pipa</taxon>
    </lineage>
</organism>
<protein>
    <submittedName>
        <fullName evidence="4">Putative u2 snrnp-associated surp domain containing</fullName>
    </submittedName>
</protein>
<dbReference type="AlphaFoldDB" id="G5E1W6"/>
<dbReference type="SMART" id="SM00648">
    <property type="entry name" value="SWAP"/>
    <property type="match status" value="1"/>
</dbReference>
<feature type="domain" description="SURP motif" evidence="3">
    <location>
        <begin position="86"/>
        <end position="128"/>
    </location>
</feature>
<dbReference type="InterPro" id="IPR008942">
    <property type="entry name" value="ENTH_VHS"/>
</dbReference>
<evidence type="ECO:0000256" key="1">
    <source>
        <dbReference type="SAM" id="Coils"/>
    </source>
</evidence>
<dbReference type="EMBL" id="JP287380">
    <property type="protein sequence ID" value="AEQ17042.1"/>
    <property type="molecule type" value="mRNA"/>
</dbReference>
<feature type="region of interest" description="Disordered" evidence="2">
    <location>
        <begin position="250"/>
        <end position="343"/>
    </location>
</feature>
<feature type="non-terminal residue" evidence="4">
    <location>
        <position position="1"/>
    </location>
</feature>
<dbReference type="PANTHER" id="PTHR23140">
    <property type="entry name" value="RNA PROCESSING PROTEIN LD23810P"/>
    <property type="match status" value="1"/>
</dbReference>
<dbReference type="GO" id="GO:0003723">
    <property type="term" value="F:RNA binding"/>
    <property type="evidence" value="ECO:0007669"/>
    <property type="project" value="InterPro"/>
</dbReference>
<dbReference type="Gene3D" id="1.25.40.90">
    <property type="match status" value="1"/>
</dbReference>
<dbReference type="PANTHER" id="PTHR23140:SF0">
    <property type="entry name" value="U2 SNRNP-ASSOCIATED SURP MOTIF-CONTAINING PROTEIN"/>
    <property type="match status" value="1"/>
</dbReference>
<feature type="compositionally biased region" description="Basic and acidic residues" evidence="2">
    <location>
        <begin position="316"/>
        <end position="343"/>
    </location>
</feature>
<dbReference type="InterPro" id="IPR000061">
    <property type="entry name" value="Surp"/>
</dbReference>
<name>G5E1W6_9PIPI</name>
<feature type="compositionally biased region" description="Polar residues" evidence="2">
    <location>
        <begin position="1"/>
        <end position="13"/>
    </location>
</feature>
<dbReference type="InterPro" id="IPR051485">
    <property type="entry name" value="SR-CTD_assoc_factor"/>
</dbReference>
<feature type="region of interest" description="Disordered" evidence="2">
    <location>
        <begin position="1"/>
        <end position="26"/>
    </location>
</feature>
<dbReference type="GO" id="GO:0006396">
    <property type="term" value="P:RNA processing"/>
    <property type="evidence" value="ECO:0007669"/>
    <property type="project" value="InterPro"/>
</dbReference>
<keyword evidence="1" id="KW-0175">Coiled coil</keyword>
<dbReference type="InterPro" id="IPR035967">
    <property type="entry name" value="SWAP/Surp_sf"/>
</dbReference>
<proteinExistence type="evidence at transcript level"/>
<accession>G5E1W6</accession>
<dbReference type="GO" id="GO:0005634">
    <property type="term" value="C:nucleus"/>
    <property type="evidence" value="ECO:0007669"/>
    <property type="project" value="TreeGrafter"/>
</dbReference>
<dbReference type="Pfam" id="PF01805">
    <property type="entry name" value="Surp"/>
    <property type="match status" value="1"/>
</dbReference>
<dbReference type="SUPFAM" id="SSF109905">
    <property type="entry name" value="Surp module (SWAP domain)"/>
    <property type="match status" value="1"/>
</dbReference>
<evidence type="ECO:0000256" key="2">
    <source>
        <dbReference type="SAM" id="MobiDB-lite"/>
    </source>
</evidence>
<reference evidence="4" key="1">
    <citation type="submission" date="2011-09" db="EMBL/GenBank/DDBJ databases">
        <title>The odds of duplicate gene persistence after polyploidization.</title>
        <authorList>
            <person name="Chain F.J.J."/>
            <person name="Evans B.J."/>
            <person name="Dushoff J."/>
        </authorList>
    </citation>
    <scope>NUCLEOTIDE SEQUENCE</scope>
    <source>
        <tissue evidence="4">Liver</tissue>
    </source>
</reference>
<feature type="compositionally biased region" description="Acidic residues" evidence="2">
    <location>
        <begin position="292"/>
        <end position="312"/>
    </location>
</feature>
<evidence type="ECO:0000259" key="3">
    <source>
        <dbReference type="PROSITE" id="PS50128"/>
    </source>
</evidence>
<sequence>MAEKTSGGSQRGVQKQPLIESKLKSFSIGKMSAKRTLSKKEQEELKKKEDEKAAAEIYEEFLAAFEGGDASKVKTFVRGGIVNATKEHRMIEFVVREGPMSEAMIMNREINNPMFRFLFNQAPAHVYYRWKLYSILQGDSPTKWRTEDFRMFKNGSFWRPPPLNPYLHGMAEEQEAEPFIEETIKKGSLKEEQRDKLEEVLRGLTPRKNDIGEAMVFCLHAEAAEEIVDCITESLSIKSLDDDLDGVPLDLNDDSKNEPIFKAPSKWEAVDESELESQAVTTSKWELFDQHEESEEEENANIEEESEDEDDTQSSKSEDQHYYSNPIRDEMSDSKAIKYSEMS</sequence>
<dbReference type="PROSITE" id="PS50128">
    <property type="entry name" value="SURP"/>
    <property type="match status" value="1"/>
</dbReference>